<reference evidence="22 23" key="1">
    <citation type="journal article" date="2018" name="Emerg. Microbes Infect.">
        <title>Xapuri virus, a novel mammarenavirus: natural reassortment and increased diversity between New World viruses.</title>
        <authorList>
            <person name="Fernandes J."/>
            <person name="Guterres A."/>
            <person name="de Oliveira R.C."/>
            <person name="Chamberlain J."/>
            <person name="Lewandowski K."/>
            <person name="Teixeira B.R."/>
            <person name="Coelho T.A."/>
            <person name="Crisostomo C.F."/>
            <person name="Bonvicino C.R."/>
            <person name="D'Andrea P.S."/>
            <person name="Hewson R."/>
            <person name="de Lemos E.R."/>
        </authorList>
    </citation>
    <scope>NUCLEOTIDE SEQUENCE [LARGE SCALE GENOMIC DNA]</scope>
    <source>
        <strain evidence="22 23">LBCE 19881</strain>
    </source>
</reference>
<protein>
    <recommendedName>
        <fullName evidence="19">Nucleoprotein</fullName>
    </recommendedName>
    <alternativeName>
        <fullName evidence="19">Nucleocapsid protein</fullName>
    </alternativeName>
</protein>
<dbReference type="Pfam" id="PF17290">
    <property type="entry name" value="Arena_ncap_C"/>
    <property type="match status" value="1"/>
</dbReference>
<keyword evidence="2" id="KW-1113">Inhibition of host RLR pathway by virus</keyword>
<evidence type="ECO:0000256" key="3">
    <source>
        <dbReference type="ARBA" id="ARBA00022497"/>
    </source>
</evidence>
<evidence type="ECO:0000256" key="16">
    <source>
        <dbReference type="ARBA" id="ARBA00023274"/>
    </source>
</evidence>
<comment type="similarity">
    <text evidence="19">Belongs to the arenaviridae nucleocapsid protein family.</text>
</comment>
<feature type="domain" description="Nucleocapsid N-terminal Arenaviridae" evidence="20">
    <location>
        <begin position="4"/>
        <end position="332"/>
    </location>
</feature>
<dbReference type="GO" id="GO:1990904">
    <property type="term" value="C:ribonucleoprotein complex"/>
    <property type="evidence" value="ECO:0007669"/>
    <property type="project" value="UniProtKB-KW"/>
</dbReference>
<keyword evidence="11 19" id="KW-0694">RNA-binding</keyword>
<keyword evidence="17" id="KW-0899">Viral immunoevasion</keyword>
<dbReference type="PIRSF" id="PIRSF004029">
    <property type="entry name" value="N_ArenaV"/>
    <property type="match status" value="1"/>
</dbReference>
<dbReference type="KEGG" id="vg:65101450"/>
<dbReference type="Pfam" id="PF00843">
    <property type="entry name" value="Arena_nucleocap"/>
    <property type="match status" value="1"/>
</dbReference>
<dbReference type="GO" id="GO:0046872">
    <property type="term" value="F:metal ion binding"/>
    <property type="evidence" value="ECO:0007669"/>
    <property type="project" value="UniProtKB-KW"/>
</dbReference>
<evidence type="ECO:0000256" key="13">
    <source>
        <dbReference type="ARBA" id="ARBA00023200"/>
    </source>
</evidence>
<evidence type="ECO:0000256" key="6">
    <source>
        <dbReference type="ARBA" id="ARBA00022632"/>
    </source>
</evidence>
<dbReference type="GO" id="GO:0030430">
    <property type="term" value="C:host cell cytoplasm"/>
    <property type="evidence" value="ECO:0007669"/>
    <property type="project" value="UniProtKB-SubCell"/>
</dbReference>
<dbReference type="GO" id="GO:0003723">
    <property type="term" value="F:RNA binding"/>
    <property type="evidence" value="ECO:0007669"/>
    <property type="project" value="UniProtKB-KW"/>
</dbReference>
<dbReference type="Proteomes" id="UP000501628">
    <property type="component" value="Genome"/>
</dbReference>
<dbReference type="Gene3D" id="3.30.420.410">
    <property type="entry name" value="Arenaviral nucleoprotein, C-terminal domain"/>
    <property type="match status" value="1"/>
</dbReference>
<dbReference type="InterPro" id="IPR035083">
    <property type="entry name" value="Nucleocapsid_N_arenaviridae"/>
</dbReference>
<proteinExistence type="inferred from homology"/>
<evidence type="ECO:0000256" key="11">
    <source>
        <dbReference type="ARBA" id="ARBA00022884"/>
    </source>
</evidence>
<dbReference type="Gene3D" id="1.10.150.550">
    <property type="entry name" value="Arenavirus nucleocapsid protein, head domain"/>
    <property type="match status" value="3"/>
</dbReference>
<sequence length="557" mass="62308">MALSKEVPSFRWTQALRRGLSEFTTATKIDVMKDAKSLIDHLDFSQVAQVQRVMRKTKRSESDLEKLINLNRDVHNLMSMKTTQSNVVLSLSDLQKDELMDLSADLDKLKKKVTTTERGSPGIYQGNLTQQQLEKRTDLLRSLGFSKQGRSDTVVRVWDINDSNKLVNQFGSIPALTIACMTVQGDTSMNDVIQGLSSLGLLYTVKYPNLKDLEKLTNEHDCLEIITKEESSNNISGFNFSLSAAVKAGASIIDGGNMLETIRVSPDIMTQIIKSLLIVKRKEGMFVDPRPGQRNPYENILYKLCLSGEGWPYISSRTQIKGRAWDNTTVDIQKGSMGPSSPVKNGGSLTLSPITSMQEAVIKEAIQKLDVGSSTWIDIEGAPTDPVELAIYQPDSGAYIHCFRKPHDEKGFKTGSKYSHGILLKDIEEAQPGLMSKIITMLPRNMVLTAQGTDDIKKFLELHGRRDLILVDVSMTSEQARHYEDRILDEYSHLCTRHNGVVIVKKKKNHGHSGEPHCALMDCLMYQCSLDGHMPRVKPKALLPPKLLFREKPSFTL</sequence>
<evidence type="ECO:0000259" key="21">
    <source>
        <dbReference type="Pfam" id="PF17290"/>
    </source>
</evidence>
<evidence type="ECO:0000313" key="22">
    <source>
        <dbReference type="EMBL" id="AXB49216.1"/>
    </source>
</evidence>
<keyword evidence="15" id="KW-0922">Interferon antiviral system evasion</keyword>
<comment type="subcellular location">
    <subcellularLocation>
        <location evidence="19">Virion</location>
    </subcellularLocation>
    <subcellularLocation>
        <location evidence="19">Host cytoplasm</location>
    </subcellularLocation>
</comment>
<dbReference type="GO" id="GO:0016787">
    <property type="term" value="F:hydrolase activity"/>
    <property type="evidence" value="ECO:0007669"/>
    <property type="project" value="UniProtKB-KW"/>
</dbReference>
<evidence type="ECO:0000256" key="18">
    <source>
        <dbReference type="ARBA" id="ARBA00046413"/>
    </source>
</evidence>
<dbReference type="GO" id="GO:0039724">
    <property type="term" value="P:symbiont-mediated suppression of host cytoplasmic pattern recognition receptor signaling pathway via inhibition of IKBKE activity"/>
    <property type="evidence" value="ECO:0007669"/>
    <property type="project" value="UniProtKB-KW"/>
</dbReference>
<evidence type="ECO:0000256" key="19">
    <source>
        <dbReference type="PIRNR" id="PIRNR004029"/>
    </source>
</evidence>
<dbReference type="RefSeq" id="YP_010086247.1">
    <property type="nucleotide sequence ID" value="NC_055439.1"/>
</dbReference>
<evidence type="ECO:0000256" key="12">
    <source>
        <dbReference type="ARBA" id="ARBA00023086"/>
    </source>
</evidence>
<dbReference type="GO" id="GO:0019013">
    <property type="term" value="C:viral nucleocapsid"/>
    <property type="evidence" value="ECO:0007669"/>
    <property type="project" value="UniProtKB-KW"/>
</dbReference>
<evidence type="ECO:0000259" key="20">
    <source>
        <dbReference type="Pfam" id="PF00843"/>
    </source>
</evidence>
<dbReference type="InterPro" id="IPR038115">
    <property type="entry name" value="Nucleocapsid_C_sf"/>
</dbReference>
<dbReference type="EMBL" id="MG976578">
    <property type="protein sequence ID" value="AXB49216.1"/>
    <property type="molecule type" value="Genomic_RNA"/>
</dbReference>
<keyword evidence="7" id="KW-0479">Metal-binding</keyword>
<keyword evidence="3" id="KW-1139">Helical capsid protein</keyword>
<evidence type="ECO:0000256" key="9">
    <source>
        <dbReference type="ARBA" id="ARBA00022833"/>
    </source>
</evidence>
<keyword evidence="1" id="KW-1224">Inhibition of host IKBKE by virus</keyword>
<evidence type="ECO:0000256" key="4">
    <source>
        <dbReference type="ARBA" id="ARBA00022561"/>
    </source>
</evidence>
<accession>A0A2Z5DEG4</accession>
<keyword evidence="10 19" id="KW-0946">Virion</keyword>
<evidence type="ECO:0000256" key="8">
    <source>
        <dbReference type="ARBA" id="ARBA00022801"/>
    </source>
</evidence>
<evidence type="ECO:0000256" key="1">
    <source>
        <dbReference type="ARBA" id="ARBA00022437"/>
    </source>
</evidence>
<dbReference type="FunFam" id="1.10.150.550:FF:000002">
    <property type="entry name" value="Nucleoprotein"/>
    <property type="match status" value="1"/>
</dbReference>
<keyword evidence="9" id="KW-0862">Zinc</keyword>
<evidence type="ECO:0000256" key="15">
    <source>
        <dbReference type="ARBA" id="ARBA00023258"/>
    </source>
</evidence>
<name>A0A2Z5DEG4_9VIRU</name>
<keyword evidence="5" id="KW-0945">Host-virus interaction</keyword>
<dbReference type="GO" id="GO:0019029">
    <property type="term" value="C:helical viral capsid"/>
    <property type="evidence" value="ECO:0007669"/>
    <property type="project" value="UniProtKB-KW"/>
</dbReference>
<comment type="function">
    <text evidence="19">Encapsidates the genome, protecting it from nucleases. The encapsidated genomic RNA is termed the nucleocapsid (NC). Serves as template for viral transcription and replication. The increased presence of protein N in host cell does not seem to trigger the switch from transcription to replication as observed in other negative strain RNA viruses.</text>
</comment>
<dbReference type="InterPro" id="IPR000229">
    <property type="entry name" value="Nucleocapsid_arenaviridae"/>
</dbReference>
<evidence type="ECO:0000256" key="5">
    <source>
        <dbReference type="ARBA" id="ARBA00022581"/>
    </source>
</evidence>
<evidence type="ECO:0000256" key="17">
    <source>
        <dbReference type="ARBA" id="ARBA00023280"/>
    </source>
</evidence>
<comment type="subunit">
    <text evidence="18">Homomultimerizes to form the nucleocapsid. Binds to viral genomic RNA. Interacts with glycoprotein G2. Interacts with protein Z; this interaction probably directs the encapsidated genome to budding sites. Interacts with protein L; this interaction does not interfere with Z-L interaction. Interacts with host IKBKE (via Protein kinase domain); the interaction inhibits IKBKE kinase activity.</text>
</comment>
<evidence type="ECO:0000256" key="7">
    <source>
        <dbReference type="ARBA" id="ARBA00022723"/>
    </source>
</evidence>
<keyword evidence="23" id="KW-1185">Reference proteome</keyword>
<evidence type="ECO:0000256" key="14">
    <source>
        <dbReference type="ARBA" id="ARBA00023211"/>
    </source>
</evidence>
<evidence type="ECO:0000256" key="10">
    <source>
        <dbReference type="ARBA" id="ARBA00022844"/>
    </source>
</evidence>
<keyword evidence="12 19" id="KW-0543">Viral nucleoprotein</keyword>
<keyword evidence="8" id="KW-0378">Hydrolase</keyword>
<keyword evidence="14" id="KW-0464">Manganese</keyword>
<dbReference type="GeneID" id="65101450"/>
<keyword evidence="4" id="KW-0167">Capsid protein</keyword>
<feature type="domain" description="Nucleocapsid C-terminal Arenaviridae" evidence="21">
    <location>
        <begin position="354"/>
        <end position="529"/>
    </location>
</feature>
<organism evidence="22 23">
    <name type="scientific">Xapuri virus</name>
    <dbReference type="NCBI Taxonomy" id="2267561"/>
    <lineage>
        <taxon>Viruses</taxon>
        <taxon>Riboviria</taxon>
        <taxon>Orthornavirae</taxon>
        <taxon>Negarnaviricota</taxon>
        <taxon>Polyploviricotina</taxon>
        <taxon>Bunyaviricetes</taxon>
        <taxon>Hareavirales</taxon>
        <taxon>Arenaviridae</taxon>
        <taxon>Mammarenavirus</taxon>
        <taxon>Mammarenavirus xapuriense</taxon>
    </lineage>
</organism>
<dbReference type="InterPro" id="IPR035084">
    <property type="entry name" value="Nucleocapsid_C_arenaviridae"/>
</dbReference>
<keyword evidence="13 19" id="KW-1035">Host cytoplasm</keyword>
<evidence type="ECO:0000313" key="23">
    <source>
        <dbReference type="Proteomes" id="UP000501628"/>
    </source>
</evidence>
<keyword evidence="16 19" id="KW-0687">Ribonucleoprotein</keyword>
<evidence type="ECO:0000256" key="2">
    <source>
        <dbReference type="ARBA" id="ARBA00022482"/>
    </source>
</evidence>
<keyword evidence="6" id="KW-1090">Inhibition of host innate immune response by virus</keyword>